<feature type="chain" id="PRO_5045023568" evidence="2">
    <location>
        <begin position="29"/>
        <end position="1291"/>
    </location>
</feature>
<sequence>MVTMRRRVDLSFMIGIWLVLVCVEISQCDNAEPRALDLSVPWRPLPYHVPQQQLISVASFDTTSKDELVHIAQHNAHILKQFNQPITQYQNQNTQQIQPVGGTFPPQVQQSPQSPSQQQSHKKPPPYGGHTPGPKYMTTPLLLTNVSPGAVGMQTMARHAGKPFGPKSDQITTLNLVQHSPTPPKLVTPMAGHLAPVGVKAAKFNGQFREPVHNAPPTTLQKSTINPPHPVMNKIPSHLAAGYRPKQPIAATSNRLEHYVSPNHLYGTYIQFGQASSPLQSAKTKFISQLASHPSFDAQLKGLLHAGVGGGYQQTFAHIKNLQKMNYLQQQSKLQPFYNHLAPSDIDLQKKLPSSGEKDSTKVPVTPSTPLFPHIPPSVLTPFFQQVQQQQQNKYGFSLKTQHPAPPAASSAPTQFYKEKPYKHQQPSSHYDSQQIHPTPLQHHGTESFGFTSYQSHQQPPIDHKPHESVKFKDNKHVFNEIHDEYSKNLVPPPPSTQQAFSPTITNHADPSKDPIEILNKYNIKSHSPLQDANRFNYESYARPSASSHTPSSTPSSTSYPSSTSSQSPPNTTPRQPFYSHSIIYGGDHNGFSTPVMVTPVNDDWIGRDKFITTEKPNVFRHLFRQQESEYKQHKLMHPSYTGLPPNKRPSPTTPVSISDSSTEEPLITHSFFTIEDAISDPTLLPPGSRNKYKYTTEAEENRLDEPQPEIVTIGSAFIDSQEFGTTTPYPMFKSKGRRRRPKPSTEQSIDADSTEAPERPNRNRFRFRPRPTIDIDNELKTTTISPPTTPYIAEESSLRKLRKKLPTTFNRNRITSNRDEQDQEQPDTPVTQLPPVTTTTAAFNTPTSLFNFNNENNGLRSRFRPSSGFDVKPTRTKSKFSDDFEDPFKSAEVTRDTENNRVNFKLQNTKSNLRLPSSSPSFGPSTSSTFASFTSDETSGEVVNRTKPELNRPRFSIKEYRNKLNRTTSTSTTSTSSTTTSSLFGSFDLDVTTQPSTKLRFPTRNRFVLNSSRVNKTSESNEVLSPSQGSGPSSSTTEKPSSVINETTTVRTSFRPTGTRGQFNRFTVKKATTEQPQLSSVSSRVVNRGRIRLQDTTTQSTPNRTSVPATLNTSTLANRRPPKISLRQRIQNYNRKKDTEGSLNNPETDNNSLLNSSDEVIKQSFDDLSVLGSDAQNRFEESQSVPSTSTSTSTTTTEGYRHPETAIMKISPKDSSGNSNNDGDWDLNSASSDYSKRVVELTLSASKDKGFKSVNKGLLSRRVPGYFTLATEDPILPIEAFFPQVKKVGA</sequence>
<feature type="compositionally biased region" description="Polar residues" evidence="1">
    <location>
        <begin position="1095"/>
        <end position="1118"/>
    </location>
</feature>
<feature type="region of interest" description="Disordered" evidence="1">
    <location>
        <begin position="486"/>
        <end position="514"/>
    </location>
</feature>
<reference evidence="4" key="1">
    <citation type="journal article" date="2015" name="Proc. Natl. Acad. Sci. U.S.A.">
        <title>Genome sequence of the Asian Tiger mosquito, Aedes albopictus, reveals insights into its biology, genetics, and evolution.</title>
        <authorList>
            <person name="Chen X.G."/>
            <person name="Jiang X."/>
            <person name="Gu J."/>
            <person name="Xu M."/>
            <person name="Wu Y."/>
            <person name="Deng Y."/>
            <person name="Zhang C."/>
            <person name="Bonizzoni M."/>
            <person name="Dermauw W."/>
            <person name="Vontas J."/>
            <person name="Armbruster P."/>
            <person name="Huang X."/>
            <person name="Yang Y."/>
            <person name="Zhang H."/>
            <person name="He W."/>
            <person name="Peng H."/>
            <person name="Liu Y."/>
            <person name="Wu K."/>
            <person name="Chen J."/>
            <person name="Lirakis M."/>
            <person name="Topalis P."/>
            <person name="Van Leeuwen T."/>
            <person name="Hall A.B."/>
            <person name="Jiang X."/>
            <person name="Thorpe C."/>
            <person name="Mueller R.L."/>
            <person name="Sun C."/>
            <person name="Waterhouse R.M."/>
            <person name="Yan G."/>
            <person name="Tu Z.J."/>
            <person name="Fang X."/>
            <person name="James A.A."/>
        </authorList>
    </citation>
    <scope>NUCLEOTIDE SEQUENCE [LARGE SCALE GENOMIC DNA]</scope>
    <source>
        <strain evidence="4">Foshan</strain>
    </source>
</reference>
<dbReference type="EnsemblMetazoa" id="AALFPA23_010541.R14768">
    <property type="protein sequence ID" value="AALFPA23_010541.P14768"/>
    <property type="gene ID" value="AALFPA23_010541"/>
</dbReference>
<feature type="region of interest" description="Disordered" evidence="1">
    <location>
        <begin position="1178"/>
        <end position="1203"/>
    </location>
</feature>
<feature type="region of interest" description="Disordered" evidence="1">
    <location>
        <begin position="907"/>
        <end position="990"/>
    </location>
</feature>
<dbReference type="EnsemblMetazoa" id="AALFPA23_010541.R14765">
    <property type="protein sequence ID" value="AALFPA23_010541.P14765"/>
    <property type="gene ID" value="AALFPA23_010541"/>
</dbReference>
<feature type="region of interest" description="Disordered" evidence="1">
    <location>
        <begin position="641"/>
        <end position="664"/>
    </location>
</feature>
<accession>A0ABM1YMN9</accession>
<evidence type="ECO:0000256" key="1">
    <source>
        <dbReference type="SAM" id="MobiDB-lite"/>
    </source>
</evidence>
<feature type="compositionally biased region" description="Low complexity" evidence="1">
    <location>
        <begin position="1188"/>
        <end position="1198"/>
    </location>
</feature>
<organism evidence="3 4">
    <name type="scientific">Aedes albopictus</name>
    <name type="common">Asian tiger mosquito</name>
    <name type="synonym">Stegomyia albopicta</name>
    <dbReference type="NCBI Taxonomy" id="7160"/>
    <lineage>
        <taxon>Eukaryota</taxon>
        <taxon>Metazoa</taxon>
        <taxon>Ecdysozoa</taxon>
        <taxon>Arthropoda</taxon>
        <taxon>Hexapoda</taxon>
        <taxon>Insecta</taxon>
        <taxon>Pterygota</taxon>
        <taxon>Neoptera</taxon>
        <taxon>Endopterygota</taxon>
        <taxon>Diptera</taxon>
        <taxon>Nematocera</taxon>
        <taxon>Culicoidea</taxon>
        <taxon>Culicidae</taxon>
        <taxon>Culicinae</taxon>
        <taxon>Aedini</taxon>
        <taxon>Aedes</taxon>
        <taxon>Stegomyia</taxon>
    </lineage>
</organism>
<feature type="compositionally biased region" description="Polar residues" evidence="1">
    <location>
        <begin position="216"/>
        <end position="226"/>
    </location>
</feature>
<name>A0ABM1YMN9_AEDAL</name>
<feature type="compositionally biased region" description="Polar residues" evidence="1">
    <location>
        <begin position="449"/>
        <end position="459"/>
    </location>
</feature>
<dbReference type="Proteomes" id="UP000069940">
    <property type="component" value="Unassembled WGS sequence"/>
</dbReference>
<evidence type="ECO:0000313" key="3">
    <source>
        <dbReference type="EnsemblMetazoa" id="AALFPA23_010541.P14771"/>
    </source>
</evidence>
<dbReference type="RefSeq" id="XP_062706348.1">
    <property type="nucleotide sequence ID" value="XM_062850364.1"/>
</dbReference>
<feature type="region of interest" description="Disordered" evidence="1">
    <location>
        <begin position="719"/>
        <end position="770"/>
    </location>
</feature>
<feature type="compositionally biased region" description="Low complexity" evidence="1">
    <location>
        <begin position="1026"/>
        <end position="1036"/>
    </location>
</feature>
<feature type="compositionally biased region" description="Polar residues" evidence="1">
    <location>
        <begin position="497"/>
        <end position="509"/>
    </location>
</feature>
<dbReference type="EnsemblMetazoa" id="AALFPA23_010541.R14767">
    <property type="protein sequence ID" value="AALFPA23_010541.P14767"/>
    <property type="gene ID" value="AALFPA23_010541"/>
</dbReference>
<dbReference type="EnsemblMetazoa" id="AALFPA23_010541.R14770">
    <property type="protein sequence ID" value="AALFPA23_010541.P14770"/>
    <property type="gene ID" value="AALFPA23_010541"/>
</dbReference>
<dbReference type="EnsemblMetazoa" id="AALFPA23_010541.R14769">
    <property type="protein sequence ID" value="AALFPA23_010541.P14769"/>
    <property type="gene ID" value="AALFPA23_010541"/>
</dbReference>
<dbReference type="EnsemblMetazoa" id="AALFPA23_010541.R14766">
    <property type="protein sequence ID" value="AALFPA23_010541.P14766"/>
    <property type="gene ID" value="AALFPA23_010541"/>
</dbReference>
<dbReference type="EnsemblMetazoa" id="AALFPA23_010541.R14771">
    <property type="protein sequence ID" value="AALFPA23_010541.P14771"/>
    <property type="gene ID" value="AALFPA23_010541"/>
</dbReference>
<feature type="compositionally biased region" description="Basic and acidic residues" evidence="1">
    <location>
        <begin position="945"/>
        <end position="963"/>
    </location>
</feature>
<dbReference type="GeneID" id="109420024"/>
<feature type="compositionally biased region" description="Polar residues" evidence="1">
    <location>
        <begin position="1142"/>
        <end position="1155"/>
    </location>
</feature>
<feature type="compositionally biased region" description="Low complexity" evidence="1">
    <location>
        <begin position="1080"/>
        <end position="1089"/>
    </location>
</feature>
<feature type="compositionally biased region" description="Low complexity" evidence="1">
    <location>
        <begin position="917"/>
        <end position="936"/>
    </location>
</feature>
<feature type="compositionally biased region" description="Low complexity" evidence="1">
    <location>
        <begin position="544"/>
        <end position="574"/>
    </location>
</feature>
<feature type="compositionally biased region" description="Polar residues" evidence="1">
    <location>
        <begin position="907"/>
        <end position="916"/>
    </location>
</feature>
<feature type="region of interest" description="Disordered" evidence="1">
    <location>
        <begin position="419"/>
        <end position="468"/>
    </location>
</feature>
<evidence type="ECO:0000256" key="2">
    <source>
        <dbReference type="SAM" id="SignalP"/>
    </source>
</evidence>
<feature type="compositionally biased region" description="Polar residues" evidence="1">
    <location>
        <begin position="425"/>
        <end position="437"/>
    </location>
</feature>
<protein>
    <submittedName>
        <fullName evidence="3">Uncharacterized protein</fullName>
    </submittedName>
</protein>
<reference evidence="3" key="2">
    <citation type="submission" date="2025-05" db="UniProtKB">
        <authorList>
            <consortium name="EnsemblMetazoa"/>
        </authorList>
    </citation>
    <scope>IDENTIFICATION</scope>
    <source>
        <strain evidence="3">Foshan</strain>
    </source>
</reference>
<dbReference type="RefSeq" id="XP_062706346.1">
    <property type="nucleotide sequence ID" value="XM_062850362.1"/>
</dbReference>
<dbReference type="RefSeq" id="XP_062706350.1">
    <property type="nucleotide sequence ID" value="XM_062850366.1"/>
</dbReference>
<dbReference type="RefSeq" id="XP_062706349.1">
    <property type="nucleotide sequence ID" value="XM_062850365.1"/>
</dbReference>
<feature type="region of interest" description="Disordered" evidence="1">
    <location>
        <begin position="1013"/>
        <end position="1155"/>
    </location>
</feature>
<feature type="compositionally biased region" description="Low complexity" evidence="1">
    <location>
        <begin position="827"/>
        <end position="837"/>
    </location>
</feature>
<feature type="compositionally biased region" description="Low complexity" evidence="1">
    <location>
        <begin position="96"/>
        <end position="119"/>
    </location>
</feature>
<feature type="signal peptide" evidence="2">
    <location>
        <begin position="1"/>
        <end position="28"/>
    </location>
</feature>
<feature type="region of interest" description="Disordered" evidence="1">
    <location>
        <begin position="210"/>
        <end position="229"/>
    </location>
</feature>
<dbReference type="RefSeq" id="XP_062706351.1">
    <property type="nucleotide sequence ID" value="XM_062850367.1"/>
</dbReference>
<feature type="region of interest" description="Disordered" evidence="1">
    <location>
        <begin position="96"/>
        <end position="138"/>
    </location>
</feature>
<dbReference type="RefSeq" id="XP_062706352.1">
    <property type="nucleotide sequence ID" value="XM_062850368.1"/>
</dbReference>
<keyword evidence="2" id="KW-0732">Signal</keyword>
<evidence type="ECO:0000313" key="4">
    <source>
        <dbReference type="Proteomes" id="UP000069940"/>
    </source>
</evidence>
<proteinExistence type="predicted"/>
<keyword evidence="4" id="KW-1185">Reference proteome</keyword>
<dbReference type="RefSeq" id="XP_062706347.1">
    <property type="nucleotide sequence ID" value="XM_062850363.1"/>
</dbReference>
<feature type="region of interest" description="Disordered" evidence="1">
    <location>
        <begin position="541"/>
        <end position="582"/>
    </location>
</feature>
<feature type="compositionally biased region" description="Low complexity" evidence="1">
    <location>
        <begin position="968"/>
        <end position="983"/>
    </location>
</feature>
<feature type="compositionally biased region" description="Polar residues" evidence="1">
    <location>
        <begin position="1013"/>
        <end position="1025"/>
    </location>
</feature>
<feature type="region of interest" description="Disordered" evidence="1">
    <location>
        <begin position="804"/>
        <end position="837"/>
    </location>
</feature>
<feature type="compositionally biased region" description="Polar residues" evidence="1">
    <location>
        <begin position="1037"/>
        <end position="1066"/>
    </location>
</feature>
<feature type="region of interest" description="Disordered" evidence="1">
    <location>
        <begin position="348"/>
        <end position="369"/>
    </location>
</feature>